<sequence length="185" mass="20598">MDTEKLSKRVFVGIKVSTPLAEYCAALQSCVAGEHVRLIPSEDMHLTLVTPWNTTDERAVIQRLQDALRNTKPFSLTLDRLACGPNNDSPKLLWIECAASPELVALERILADAFDIPEHRPFIPHITIARCAKDDQERSMPHHIAQRVEFSMTVDAVQLFLSPEQGGVGYTILASIPLLQEDIVS</sequence>
<comment type="similarity">
    <text evidence="2">Belongs to the 2H phosphoesterase superfamily. ThpR family.</text>
</comment>
<evidence type="ECO:0000313" key="3">
    <source>
        <dbReference type="EMBL" id="OGZ05012.1"/>
    </source>
</evidence>
<dbReference type="AlphaFoldDB" id="A0A1G2CUV4"/>
<dbReference type="GO" id="GO:0008664">
    <property type="term" value="F:RNA 2',3'-cyclic 3'-phosphodiesterase activity"/>
    <property type="evidence" value="ECO:0007669"/>
    <property type="project" value="UniProtKB-EC"/>
</dbReference>
<dbReference type="Gene3D" id="3.90.1140.10">
    <property type="entry name" value="Cyclic phosphodiesterase"/>
    <property type="match status" value="1"/>
</dbReference>
<evidence type="ECO:0000256" key="1">
    <source>
        <dbReference type="ARBA" id="ARBA00022801"/>
    </source>
</evidence>
<dbReference type="Proteomes" id="UP000177122">
    <property type="component" value="Unassembled WGS sequence"/>
</dbReference>
<reference evidence="3 4" key="1">
    <citation type="journal article" date="2016" name="Nat. Commun.">
        <title>Thousands of microbial genomes shed light on interconnected biogeochemical processes in an aquifer system.</title>
        <authorList>
            <person name="Anantharaman K."/>
            <person name="Brown C.T."/>
            <person name="Hug L.A."/>
            <person name="Sharon I."/>
            <person name="Castelle C.J."/>
            <person name="Probst A.J."/>
            <person name="Thomas B.C."/>
            <person name="Singh A."/>
            <person name="Wilkins M.J."/>
            <person name="Karaoz U."/>
            <person name="Brodie E.L."/>
            <person name="Williams K.H."/>
            <person name="Hubbard S.S."/>
            <person name="Banfield J.F."/>
        </authorList>
    </citation>
    <scope>NUCLEOTIDE SEQUENCE [LARGE SCALE GENOMIC DNA]</scope>
</reference>
<dbReference type="NCBIfam" id="TIGR02258">
    <property type="entry name" value="2_5_ligase"/>
    <property type="match status" value="1"/>
</dbReference>
<feature type="short sequence motif" description="HXTX 1" evidence="2">
    <location>
        <begin position="45"/>
        <end position="48"/>
    </location>
</feature>
<dbReference type="Pfam" id="PF13563">
    <property type="entry name" value="2_5_RNA_ligase2"/>
    <property type="match status" value="1"/>
</dbReference>
<comment type="function">
    <text evidence="2">Hydrolyzes RNA 2',3'-cyclic phosphodiester to an RNA 2'-phosphomonoester.</text>
</comment>
<feature type="active site" description="Proton donor" evidence="2">
    <location>
        <position position="45"/>
    </location>
</feature>
<dbReference type="EMBL" id="MHLI01000016">
    <property type="protein sequence ID" value="OGZ05012.1"/>
    <property type="molecule type" value="Genomic_DNA"/>
</dbReference>
<dbReference type="PANTHER" id="PTHR35561:SF1">
    <property type="entry name" value="RNA 2',3'-CYCLIC PHOSPHODIESTERASE"/>
    <property type="match status" value="1"/>
</dbReference>
<comment type="catalytic activity">
    <reaction evidence="2">
        <text>a 3'-end 2',3'-cyclophospho-ribonucleotide-RNA + H2O = a 3'-end 2'-phospho-ribonucleotide-RNA + H(+)</text>
        <dbReference type="Rhea" id="RHEA:11828"/>
        <dbReference type="Rhea" id="RHEA-COMP:10464"/>
        <dbReference type="Rhea" id="RHEA-COMP:17353"/>
        <dbReference type="ChEBI" id="CHEBI:15377"/>
        <dbReference type="ChEBI" id="CHEBI:15378"/>
        <dbReference type="ChEBI" id="CHEBI:83064"/>
        <dbReference type="ChEBI" id="CHEBI:173113"/>
        <dbReference type="EC" id="3.1.4.58"/>
    </reaction>
</comment>
<dbReference type="InterPro" id="IPR004175">
    <property type="entry name" value="RNA_CPDase"/>
</dbReference>
<feature type="active site" description="Proton acceptor" evidence="2">
    <location>
        <position position="125"/>
    </location>
</feature>
<feature type="short sequence motif" description="HXTX 2" evidence="2">
    <location>
        <begin position="125"/>
        <end position="128"/>
    </location>
</feature>
<evidence type="ECO:0000313" key="4">
    <source>
        <dbReference type="Proteomes" id="UP000177122"/>
    </source>
</evidence>
<protein>
    <recommendedName>
        <fullName evidence="2">RNA 2',3'-cyclic phosphodiesterase</fullName>
        <shortName evidence="2">RNA 2',3'-CPDase</shortName>
        <ecNumber evidence="2">3.1.4.58</ecNumber>
    </recommendedName>
</protein>
<proteinExistence type="inferred from homology"/>
<dbReference type="GO" id="GO:0016874">
    <property type="term" value="F:ligase activity"/>
    <property type="evidence" value="ECO:0007669"/>
    <property type="project" value="UniProtKB-KW"/>
</dbReference>
<keyword evidence="3" id="KW-0436">Ligase</keyword>
<comment type="caution">
    <text evidence="3">The sequence shown here is derived from an EMBL/GenBank/DDBJ whole genome shotgun (WGS) entry which is preliminary data.</text>
</comment>
<gene>
    <name evidence="3" type="ORF">A2845_01905</name>
</gene>
<dbReference type="InterPro" id="IPR009097">
    <property type="entry name" value="Cyclic_Pdiesterase"/>
</dbReference>
<dbReference type="HAMAP" id="MF_01940">
    <property type="entry name" value="RNA_CPDase"/>
    <property type="match status" value="1"/>
</dbReference>
<keyword evidence="1 2" id="KW-0378">Hydrolase</keyword>
<dbReference type="GO" id="GO:0004113">
    <property type="term" value="F:2',3'-cyclic-nucleotide 3'-phosphodiesterase activity"/>
    <property type="evidence" value="ECO:0007669"/>
    <property type="project" value="InterPro"/>
</dbReference>
<evidence type="ECO:0000256" key="2">
    <source>
        <dbReference type="HAMAP-Rule" id="MF_01940"/>
    </source>
</evidence>
<dbReference type="EC" id="3.1.4.58" evidence="2"/>
<dbReference type="PANTHER" id="PTHR35561">
    <property type="entry name" value="RNA 2',3'-CYCLIC PHOSPHODIESTERASE"/>
    <property type="match status" value="1"/>
</dbReference>
<organism evidence="3 4">
    <name type="scientific">Candidatus Lloydbacteria bacterium RIFCSPHIGHO2_01_FULL_49_22</name>
    <dbReference type="NCBI Taxonomy" id="1798658"/>
    <lineage>
        <taxon>Bacteria</taxon>
        <taxon>Candidatus Lloydiibacteriota</taxon>
    </lineage>
</organism>
<dbReference type="SUPFAM" id="SSF55144">
    <property type="entry name" value="LigT-like"/>
    <property type="match status" value="1"/>
</dbReference>
<name>A0A1G2CUV4_9BACT</name>
<accession>A0A1G2CUV4</accession>